<dbReference type="EMBL" id="CADCUK010000054">
    <property type="protein sequence ID" value="CAA9367397.1"/>
    <property type="molecule type" value="Genomic_DNA"/>
</dbReference>
<feature type="region of interest" description="Disordered" evidence="1">
    <location>
        <begin position="1"/>
        <end position="190"/>
    </location>
</feature>
<feature type="compositionally biased region" description="Basic and acidic residues" evidence="1">
    <location>
        <begin position="1"/>
        <end position="10"/>
    </location>
</feature>
<feature type="compositionally biased region" description="Basic and acidic residues" evidence="1">
    <location>
        <begin position="58"/>
        <end position="78"/>
    </location>
</feature>
<organism evidence="2">
    <name type="scientific">uncultured Nocardioidaceae bacterium</name>
    <dbReference type="NCBI Taxonomy" id="253824"/>
    <lineage>
        <taxon>Bacteria</taxon>
        <taxon>Bacillati</taxon>
        <taxon>Actinomycetota</taxon>
        <taxon>Actinomycetes</taxon>
        <taxon>Propionibacteriales</taxon>
        <taxon>Nocardioidaceae</taxon>
        <taxon>environmental samples</taxon>
    </lineage>
</organism>
<evidence type="ECO:0000313" key="2">
    <source>
        <dbReference type="EMBL" id="CAA9367397.1"/>
    </source>
</evidence>
<feature type="non-terminal residue" evidence="2">
    <location>
        <position position="190"/>
    </location>
</feature>
<accession>A0A6J4MSB3</accession>
<evidence type="ECO:0000256" key="1">
    <source>
        <dbReference type="SAM" id="MobiDB-lite"/>
    </source>
</evidence>
<dbReference type="AlphaFoldDB" id="A0A6J4MSB3"/>
<feature type="non-terminal residue" evidence="2">
    <location>
        <position position="1"/>
    </location>
</feature>
<feature type="compositionally biased region" description="Low complexity" evidence="1">
    <location>
        <begin position="83"/>
        <end position="92"/>
    </location>
</feature>
<feature type="compositionally biased region" description="Basic residues" evidence="1">
    <location>
        <begin position="11"/>
        <end position="27"/>
    </location>
</feature>
<gene>
    <name evidence="2" type="ORF">AVDCRST_MAG47-739</name>
</gene>
<feature type="compositionally biased region" description="Basic residues" evidence="1">
    <location>
        <begin position="173"/>
        <end position="184"/>
    </location>
</feature>
<reference evidence="2" key="1">
    <citation type="submission" date="2020-02" db="EMBL/GenBank/DDBJ databases">
        <authorList>
            <person name="Meier V. D."/>
        </authorList>
    </citation>
    <scope>NUCLEOTIDE SEQUENCE</scope>
    <source>
        <strain evidence="2">AVDCRST_MAG47</strain>
    </source>
</reference>
<sequence>GQGPRGDRRQAARVHRGAAGVLRRHRAGGSGGARERVAQGAGRHLPGRGRAHGGLPRPHGERRGDDRAPARERPDRGDVLLLRPVAERGAAPRPGPGGRAVRRRVRRLGSPVPGEPRREGRRRRRRHPGGELVRLRPPAARAGVGAGHPHAEHGSPRTRGRRRVPPQQEPGQHRRVARVRRRPGCRAAGV</sequence>
<feature type="compositionally biased region" description="Low complexity" evidence="1">
    <location>
        <begin position="130"/>
        <end position="143"/>
    </location>
</feature>
<protein>
    <submittedName>
        <fullName evidence="2">Uncharacterized protein</fullName>
    </submittedName>
</protein>
<name>A0A6J4MSB3_9ACTN</name>
<proteinExistence type="predicted"/>